<name>A0A1D2QRX5_9GAMM</name>
<accession>A0A1D2QRX5</accession>
<comment type="caution">
    <text evidence="2">The sequence shown here is derived from an EMBL/GenBank/DDBJ whole genome shotgun (WGS) entry which is preliminary data.</text>
</comment>
<gene>
    <name evidence="2" type="ORF">AB835_04005</name>
</gene>
<feature type="signal peptide" evidence="1">
    <location>
        <begin position="1"/>
        <end position="19"/>
    </location>
</feature>
<dbReference type="EMBL" id="MDLC01000010">
    <property type="protein sequence ID" value="ODS24336.1"/>
    <property type="molecule type" value="Genomic_DNA"/>
</dbReference>
<feature type="chain" id="PRO_5008906589" description="Rhodanese domain-containing protein" evidence="1">
    <location>
        <begin position="20"/>
        <end position="285"/>
    </location>
</feature>
<dbReference type="STRING" id="62101.AB835_04005"/>
<dbReference type="Proteomes" id="UP000242502">
    <property type="component" value="Unassembled WGS sequence"/>
</dbReference>
<evidence type="ECO:0000256" key="1">
    <source>
        <dbReference type="SAM" id="SignalP"/>
    </source>
</evidence>
<evidence type="ECO:0000313" key="2">
    <source>
        <dbReference type="EMBL" id="ODS24336.1"/>
    </source>
</evidence>
<evidence type="ECO:0008006" key="4">
    <source>
        <dbReference type="Google" id="ProtNLM"/>
    </source>
</evidence>
<dbReference type="AlphaFoldDB" id="A0A1D2QRX5"/>
<keyword evidence="1" id="KW-0732">Signal</keyword>
<reference evidence="2 3" key="1">
    <citation type="journal article" date="2016" name="Appl. Environ. Microbiol.">
        <title>Lack of Overt Genome Reduction in the Bryostatin-Producing Bryozoan Symbiont "Candidatus Endobugula sertula".</title>
        <authorList>
            <person name="Miller I.J."/>
            <person name="Vanee N."/>
            <person name="Fong S.S."/>
            <person name="Lim-Fong G.E."/>
            <person name="Kwan J.C."/>
        </authorList>
    </citation>
    <scope>NUCLEOTIDE SEQUENCE [LARGE SCALE GENOMIC DNA]</scope>
    <source>
        <strain evidence="2">AB1-4</strain>
    </source>
</reference>
<sequence length="285" mass="32083">MLPIASALFILSIAVPSFAQQLAVKKYQCIDTSSVADRLALDSLINPQGNALTPSLYIKKIQKYHVLVDVREQRVDRPPIQIYIKNSLKIPGRLLKTKTYLKNKSLVLIDDGFNHYNLEQEVKQLQTLGFSDIKIFSDGIAGLVGKGYLQGEPSSIFQLRLISAEKLLEFSLDVNNTLFINLEDGNAVFEELGLSYLHIPYSQDRTFLLQLHNNISHAVAENKNLRLVLSHRQFAIYREIIASKKLEGMNSLWYVQGGSNALSLMKNNIASIETARTKVKVSCLY</sequence>
<protein>
    <recommendedName>
        <fullName evidence="4">Rhodanese domain-containing protein</fullName>
    </recommendedName>
</protein>
<proteinExistence type="predicted"/>
<evidence type="ECO:0000313" key="3">
    <source>
        <dbReference type="Proteomes" id="UP000242502"/>
    </source>
</evidence>
<organism evidence="2 3">
    <name type="scientific">Candidatus Endobugula sertula</name>
    <name type="common">Bugula neritina bacterial symbiont</name>
    <dbReference type="NCBI Taxonomy" id="62101"/>
    <lineage>
        <taxon>Bacteria</taxon>
        <taxon>Pseudomonadati</taxon>
        <taxon>Pseudomonadota</taxon>
        <taxon>Gammaproteobacteria</taxon>
        <taxon>Cellvibrionales</taxon>
        <taxon>Cellvibrionaceae</taxon>
        <taxon>Candidatus Endobugula</taxon>
    </lineage>
</organism>